<dbReference type="RefSeq" id="WP_093392912.1">
    <property type="nucleotide sequence ID" value="NZ_FOUU01000001.1"/>
</dbReference>
<dbReference type="InterPro" id="IPR005467">
    <property type="entry name" value="His_kinase_dom"/>
</dbReference>
<name>A0A1I4QXX4_9BACT</name>
<dbReference type="EC" id="2.7.13.3" evidence="2"/>
<keyword evidence="12" id="KW-1185">Reference proteome</keyword>
<organism evidence="11 12">
    <name type="scientific">Thermodesulforhabdus norvegica</name>
    <dbReference type="NCBI Taxonomy" id="39841"/>
    <lineage>
        <taxon>Bacteria</taxon>
        <taxon>Pseudomonadati</taxon>
        <taxon>Thermodesulfobacteriota</taxon>
        <taxon>Syntrophobacteria</taxon>
        <taxon>Syntrophobacterales</taxon>
        <taxon>Thermodesulforhabdaceae</taxon>
        <taxon>Thermodesulforhabdus</taxon>
    </lineage>
</organism>
<feature type="domain" description="Histidine kinase" evidence="10">
    <location>
        <begin position="341"/>
        <end position="548"/>
    </location>
</feature>
<dbReference type="InterPro" id="IPR035965">
    <property type="entry name" value="PAS-like_dom_sf"/>
</dbReference>
<dbReference type="AlphaFoldDB" id="A0A1I4QXX4"/>
<dbReference type="OrthoDB" id="9773941at2"/>
<dbReference type="GO" id="GO:0000155">
    <property type="term" value="F:phosphorelay sensor kinase activity"/>
    <property type="evidence" value="ECO:0007669"/>
    <property type="project" value="InterPro"/>
</dbReference>
<keyword evidence="8" id="KW-0902">Two-component regulatory system</keyword>
<dbReference type="SMART" id="SM00387">
    <property type="entry name" value="HATPase_c"/>
    <property type="match status" value="1"/>
</dbReference>
<evidence type="ECO:0000256" key="8">
    <source>
        <dbReference type="ARBA" id="ARBA00023012"/>
    </source>
</evidence>
<dbReference type="Pfam" id="PF02518">
    <property type="entry name" value="HATPase_c"/>
    <property type="match status" value="1"/>
</dbReference>
<dbReference type="Gene3D" id="3.30.450.20">
    <property type="entry name" value="PAS domain"/>
    <property type="match status" value="1"/>
</dbReference>
<evidence type="ECO:0000256" key="5">
    <source>
        <dbReference type="ARBA" id="ARBA00022741"/>
    </source>
</evidence>
<dbReference type="PROSITE" id="PS50109">
    <property type="entry name" value="HIS_KIN"/>
    <property type="match status" value="1"/>
</dbReference>
<dbReference type="PRINTS" id="PR00344">
    <property type="entry name" value="BCTRLSENSOR"/>
</dbReference>
<evidence type="ECO:0000256" key="6">
    <source>
        <dbReference type="ARBA" id="ARBA00022777"/>
    </source>
</evidence>
<dbReference type="PANTHER" id="PTHR43065">
    <property type="entry name" value="SENSOR HISTIDINE KINASE"/>
    <property type="match status" value="1"/>
</dbReference>
<dbReference type="PANTHER" id="PTHR43065:SF10">
    <property type="entry name" value="PEROXIDE STRESS-ACTIVATED HISTIDINE KINASE MAK3"/>
    <property type="match status" value="1"/>
</dbReference>
<evidence type="ECO:0000256" key="7">
    <source>
        <dbReference type="ARBA" id="ARBA00022840"/>
    </source>
</evidence>
<dbReference type="SUPFAM" id="SSF55785">
    <property type="entry name" value="PYP-like sensor domain (PAS domain)"/>
    <property type="match status" value="1"/>
</dbReference>
<accession>A0A1I4QXX4</accession>
<dbReference type="GO" id="GO:0005524">
    <property type="term" value="F:ATP binding"/>
    <property type="evidence" value="ECO:0007669"/>
    <property type="project" value="UniProtKB-KW"/>
</dbReference>
<keyword evidence="3" id="KW-0597">Phosphoprotein</keyword>
<evidence type="ECO:0000313" key="12">
    <source>
        <dbReference type="Proteomes" id="UP000199611"/>
    </source>
</evidence>
<dbReference type="InterPro" id="IPR004358">
    <property type="entry name" value="Sig_transdc_His_kin-like_C"/>
</dbReference>
<dbReference type="InterPro" id="IPR036890">
    <property type="entry name" value="HATPase_C_sf"/>
</dbReference>
<evidence type="ECO:0000256" key="4">
    <source>
        <dbReference type="ARBA" id="ARBA00022679"/>
    </source>
</evidence>
<keyword evidence="5" id="KW-0547">Nucleotide-binding</keyword>
<keyword evidence="6 11" id="KW-0418">Kinase</keyword>
<keyword evidence="4" id="KW-0808">Transferase</keyword>
<keyword evidence="7" id="KW-0067">ATP-binding</keyword>
<dbReference type="InterPro" id="IPR003594">
    <property type="entry name" value="HATPase_dom"/>
</dbReference>
<keyword evidence="9" id="KW-0812">Transmembrane</keyword>
<dbReference type="InterPro" id="IPR003661">
    <property type="entry name" value="HisK_dim/P_dom"/>
</dbReference>
<feature type="transmembrane region" description="Helical" evidence="9">
    <location>
        <begin position="15"/>
        <end position="36"/>
    </location>
</feature>
<reference evidence="11 12" key="1">
    <citation type="submission" date="2016-10" db="EMBL/GenBank/DDBJ databases">
        <authorList>
            <person name="de Groot N.N."/>
        </authorList>
    </citation>
    <scope>NUCLEOTIDE SEQUENCE [LARGE SCALE GENOMIC DNA]</scope>
    <source>
        <strain evidence="11 12">DSM 9990</strain>
    </source>
</reference>
<dbReference type="Proteomes" id="UP000199611">
    <property type="component" value="Unassembled WGS sequence"/>
</dbReference>
<evidence type="ECO:0000313" key="11">
    <source>
        <dbReference type="EMBL" id="SFM44861.1"/>
    </source>
</evidence>
<evidence type="ECO:0000256" key="9">
    <source>
        <dbReference type="SAM" id="Phobius"/>
    </source>
</evidence>
<keyword evidence="9" id="KW-1133">Transmembrane helix</keyword>
<evidence type="ECO:0000256" key="1">
    <source>
        <dbReference type="ARBA" id="ARBA00000085"/>
    </source>
</evidence>
<proteinExistence type="predicted"/>
<feature type="transmembrane region" description="Helical" evidence="9">
    <location>
        <begin position="179"/>
        <end position="201"/>
    </location>
</feature>
<gene>
    <name evidence="11" type="ORF">SAMN05660836_00285</name>
</gene>
<dbReference type="Pfam" id="PF00512">
    <property type="entry name" value="HisKA"/>
    <property type="match status" value="1"/>
</dbReference>
<dbReference type="SUPFAM" id="SSF47384">
    <property type="entry name" value="Homodimeric domain of signal transducing histidine kinase"/>
    <property type="match status" value="1"/>
</dbReference>
<dbReference type="CDD" id="cd00082">
    <property type="entry name" value="HisKA"/>
    <property type="match status" value="1"/>
</dbReference>
<dbReference type="Gene3D" id="3.30.565.10">
    <property type="entry name" value="Histidine kinase-like ATPase, C-terminal domain"/>
    <property type="match status" value="1"/>
</dbReference>
<sequence length="553" mass="61595">MTAKRGVGKNRFLELAPWAIVSSVVILVILLIAMAFRSLHRGRDMMEQALLSEALTLANSIEAMCNCGVIHNVHPHALMPLFGEISKLPGVLYVMIVKADGTIVAAGKPERVDRKIPFNPPGPGSKWVGLKERMGMRAYEVTLHYRPMAGDKTPPDDLYFVLGLDPLPYETAIKRDFQFFVFMLAVMLLVGAAGMVSLWWVGRYHESLRSLADVEYLMSTLIEQIPVGFVLVDNKGVVERINRAAEALIDAEQGKAFSNCPGFADLWRNLQYGDNGRLDQEITISGNRTRKLHLMVNALRFETDTRSGYVFLITDVTKMRELESKLSRTRHLAAIGHLVTGLAHEIRNPLSSIKGFATVLAKRTASDEKNRYIAEVMIKEIDRLNGILYELLDFARTPNLKLDEVECRSLIEHALRVISRDLEQSKVKVTMDIEPPDLYINVDPNKMIQVFINLFLNALQAIGREGTIRVQARRDDEEAVIAISDTGPGIPEEALDKIFDPYFTTKPQGVGLGLANVRKIVEAHGGTVVAMNSPEGGASFIIRLPFSPGYEET</sequence>
<dbReference type="SMART" id="SM00388">
    <property type="entry name" value="HisKA"/>
    <property type="match status" value="1"/>
</dbReference>
<evidence type="ECO:0000256" key="3">
    <source>
        <dbReference type="ARBA" id="ARBA00022553"/>
    </source>
</evidence>
<dbReference type="SUPFAM" id="SSF55874">
    <property type="entry name" value="ATPase domain of HSP90 chaperone/DNA topoisomerase II/histidine kinase"/>
    <property type="match status" value="1"/>
</dbReference>
<dbReference type="STRING" id="39841.SAMN05660836_00285"/>
<evidence type="ECO:0000259" key="10">
    <source>
        <dbReference type="PROSITE" id="PS50109"/>
    </source>
</evidence>
<evidence type="ECO:0000256" key="2">
    <source>
        <dbReference type="ARBA" id="ARBA00012438"/>
    </source>
</evidence>
<comment type="catalytic activity">
    <reaction evidence="1">
        <text>ATP + protein L-histidine = ADP + protein N-phospho-L-histidine.</text>
        <dbReference type="EC" id="2.7.13.3"/>
    </reaction>
</comment>
<protein>
    <recommendedName>
        <fullName evidence="2">histidine kinase</fullName>
        <ecNumber evidence="2">2.7.13.3</ecNumber>
    </recommendedName>
</protein>
<dbReference type="EMBL" id="FOUU01000001">
    <property type="protein sequence ID" value="SFM44861.1"/>
    <property type="molecule type" value="Genomic_DNA"/>
</dbReference>
<dbReference type="Gene3D" id="1.10.287.130">
    <property type="match status" value="1"/>
</dbReference>
<dbReference type="InterPro" id="IPR036097">
    <property type="entry name" value="HisK_dim/P_sf"/>
</dbReference>
<keyword evidence="9" id="KW-0472">Membrane</keyword>